<dbReference type="Gene3D" id="2.40.30.20">
    <property type="match status" value="1"/>
</dbReference>
<dbReference type="EMBL" id="BARU01030598">
    <property type="protein sequence ID" value="GAH65086.1"/>
    <property type="molecule type" value="Genomic_DNA"/>
</dbReference>
<dbReference type="AlphaFoldDB" id="X1H4J6"/>
<evidence type="ECO:0000313" key="1">
    <source>
        <dbReference type="EMBL" id="GAH65086.1"/>
    </source>
</evidence>
<name>X1H4J6_9ZZZZ</name>
<sequence length="264" mass="27686">MNLPGGNGVQLTNLVEGQYYKLRIALKRGGAFTPTITVACDAGSKALIAPTTSWVVHVIEFIATGTDASISLTGTAAPAADEVLYVSYLELERVDGAYVMNWGTGEIVFAEVDIPVAGEHITASYTYAMKKTLTDITFSLSGTDDVLGTYTGHGLVTGTVITVSGCEKAYANAVWRITVVSADTFTLDTASWILFTDGDVEGDIVVEVTHDVITGGDIDDTDYIANVALVGTISGKAQDVICIVKNALADAGFSLTTAPRDEAV</sequence>
<proteinExistence type="predicted"/>
<reference evidence="1" key="1">
    <citation type="journal article" date="2014" name="Front. Microbiol.">
        <title>High frequency of phylogenetically diverse reductive dehalogenase-homologous genes in deep subseafloor sedimentary metagenomes.</title>
        <authorList>
            <person name="Kawai M."/>
            <person name="Futagami T."/>
            <person name="Toyoda A."/>
            <person name="Takaki Y."/>
            <person name="Nishi S."/>
            <person name="Hori S."/>
            <person name="Arai W."/>
            <person name="Tsubouchi T."/>
            <person name="Morono Y."/>
            <person name="Uchiyama I."/>
            <person name="Ito T."/>
            <person name="Fujiyama A."/>
            <person name="Inagaki F."/>
            <person name="Takami H."/>
        </authorList>
    </citation>
    <scope>NUCLEOTIDE SEQUENCE</scope>
    <source>
        <strain evidence="1">Expedition CK06-06</strain>
    </source>
</reference>
<organism evidence="1">
    <name type="scientific">marine sediment metagenome</name>
    <dbReference type="NCBI Taxonomy" id="412755"/>
    <lineage>
        <taxon>unclassified sequences</taxon>
        <taxon>metagenomes</taxon>
        <taxon>ecological metagenomes</taxon>
    </lineage>
</organism>
<dbReference type="InterPro" id="IPR023366">
    <property type="entry name" value="ATP_synth_asu-like_sf"/>
</dbReference>
<feature type="non-terminal residue" evidence="1">
    <location>
        <position position="264"/>
    </location>
</feature>
<accession>X1H4J6</accession>
<protein>
    <submittedName>
        <fullName evidence="1">Uncharacterized protein</fullName>
    </submittedName>
</protein>
<gene>
    <name evidence="1" type="ORF">S03H2_48529</name>
</gene>
<comment type="caution">
    <text evidence="1">The sequence shown here is derived from an EMBL/GenBank/DDBJ whole genome shotgun (WGS) entry which is preliminary data.</text>
</comment>